<feature type="binding site" evidence="9">
    <location>
        <position position="356"/>
    </location>
    <ligand>
        <name>[4Fe-4S] cluster</name>
        <dbReference type="ChEBI" id="CHEBI:49883"/>
        <label>1</label>
    </ligand>
</feature>
<evidence type="ECO:0000256" key="10">
    <source>
        <dbReference type="SAM" id="MobiDB-lite"/>
    </source>
</evidence>
<dbReference type="EMBL" id="SMOD01000006">
    <property type="protein sequence ID" value="TDG08896.1"/>
    <property type="molecule type" value="Genomic_DNA"/>
</dbReference>
<comment type="similarity">
    <text evidence="9">Belongs to the QueG family.</text>
</comment>
<dbReference type="InterPro" id="IPR017896">
    <property type="entry name" value="4Fe4S_Fe-S-bd"/>
</dbReference>
<reference evidence="12 13" key="1">
    <citation type="submission" date="2019-03" db="EMBL/GenBank/DDBJ databases">
        <title>Paraburkholderia sp. isolated from native Mimosa gymnas in Guartela State Park, Brazil.</title>
        <authorList>
            <person name="Paulitsch F."/>
            <person name="Hungria M."/>
            <person name="Delamuta J.R.M."/>
            <person name="Ribeiro R.A."/>
            <person name="Dall'Agnol R."/>
            <person name="Silva J.S.B."/>
        </authorList>
    </citation>
    <scope>NUCLEOTIDE SEQUENCE [LARGE SCALE GENOMIC DNA]</scope>
    <source>
        <strain evidence="12 13">CNPSo 3008</strain>
    </source>
</reference>
<accession>A0A4R5LI11</accession>
<dbReference type="UniPathway" id="UPA00392"/>
<feature type="domain" description="4Fe-4S ferredoxin-type" evidence="11">
    <location>
        <begin position="287"/>
        <end position="316"/>
    </location>
</feature>
<dbReference type="Gene3D" id="3.30.70.20">
    <property type="match status" value="1"/>
</dbReference>
<dbReference type="GO" id="GO:0005737">
    <property type="term" value="C:cytoplasm"/>
    <property type="evidence" value="ECO:0007669"/>
    <property type="project" value="UniProtKB-SubCell"/>
</dbReference>
<comment type="pathway">
    <text evidence="9">tRNA modification; tRNA-queuosine biosynthesis.</text>
</comment>
<dbReference type="Pfam" id="PF13484">
    <property type="entry name" value="Fer4_16"/>
    <property type="match status" value="1"/>
</dbReference>
<evidence type="ECO:0000259" key="11">
    <source>
        <dbReference type="PROSITE" id="PS51379"/>
    </source>
</evidence>
<evidence type="ECO:0000313" key="13">
    <source>
        <dbReference type="Proteomes" id="UP000295606"/>
    </source>
</evidence>
<comment type="cofactor">
    <cofactor evidence="9">
        <name>cob(II)alamin</name>
        <dbReference type="ChEBI" id="CHEBI:16304"/>
    </cofactor>
</comment>
<dbReference type="GO" id="GO:0052693">
    <property type="term" value="F:epoxyqueuosine reductase activity"/>
    <property type="evidence" value="ECO:0007669"/>
    <property type="project" value="UniProtKB-UniRule"/>
</dbReference>
<feature type="compositionally biased region" description="Polar residues" evidence="10">
    <location>
        <begin position="1"/>
        <end position="12"/>
    </location>
</feature>
<dbReference type="InterPro" id="IPR004453">
    <property type="entry name" value="QueG"/>
</dbReference>
<keyword evidence="7 9" id="KW-0408">Iron</keyword>
<dbReference type="GO" id="GO:0008616">
    <property type="term" value="P:tRNA queuosine(34) biosynthetic process"/>
    <property type="evidence" value="ECO:0007669"/>
    <property type="project" value="UniProtKB-UniRule"/>
</dbReference>
<feature type="binding site" evidence="9">
    <location>
        <position position="296"/>
    </location>
    <ligand>
        <name>[4Fe-4S] cluster</name>
        <dbReference type="ChEBI" id="CHEBI:49883"/>
        <label>1</label>
    </ligand>
</feature>
<comment type="subunit">
    <text evidence="9">Monomer.</text>
</comment>
<dbReference type="Pfam" id="PF08331">
    <property type="entry name" value="QueG_DUF1730"/>
    <property type="match status" value="1"/>
</dbReference>
<proteinExistence type="inferred from homology"/>
<dbReference type="FunFam" id="3.30.70.20:FF:000017">
    <property type="entry name" value="Epoxyqueuosine reductase"/>
    <property type="match status" value="1"/>
</dbReference>
<organism evidence="12 13">
    <name type="scientific">Paraburkholderia guartelaensis</name>
    <dbReference type="NCBI Taxonomy" id="2546446"/>
    <lineage>
        <taxon>Bacteria</taxon>
        <taxon>Pseudomonadati</taxon>
        <taxon>Pseudomonadota</taxon>
        <taxon>Betaproteobacteria</taxon>
        <taxon>Burkholderiales</taxon>
        <taxon>Burkholderiaceae</taxon>
        <taxon>Paraburkholderia</taxon>
    </lineage>
</organism>
<dbReference type="PANTHER" id="PTHR30002">
    <property type="entry name" value="EPOXYQUEUOSINE REDUCTASE"/>
    <property type="match status" value="1"/>
</dbReference>
<gene>
    <name evidence="9 12" type="primary">queG</name>
    <name evidence="12" type="ORF">E1N52_10555</name>
</gene>
<feature type="binding site" evidence="9">
    <location>
        <position position="324"/>
    </location>
    <ligand>
        <name>cob(II)alamin</name>
        <dbReference type="ChEBI" id="CHEBI:16304"/>
    </ligand>
</feature>
<evidence type="ECO:0000256" key="6">
    <source>
        <dbReference type="ARBA" id="ARBA00023002"/>
    </source>
</evidence>
<feature type="binding site" evidence="9">
    <location>
        <position position="113"/>
    </location>
    <ligand>
        <name>cob(II)alamin</name>
        <dbReference type="ChEBI" id="CHEBI:16304"/>
    </ligand>
</feature>
<evidence type="ECO:0000256" key="7">
    <source>
        <dbReference type="ARBA" id="ARBA00023004"/>
    </source>
</evidence>
<comment type="subcellular location">
    <subcellularLocation>
        <location evidence="9">Cytoplasm</location>
    </subcellularLocation>
</comment>
<evidence type="ECO:0000313" key="12">
    <source>
        <dbReference type="EMBL" id="TDG08896.1"/>
    </source>
</evidence>
<evidence type="ECO:0000256" key="4">
    <source>
        <dbReference type="ARBA" id="ARBA00022723"/>
    </source>
</evidence>
<evidence type="ECO:0000256" key="8">
    <source>
        <dbReference type="ARBA" id="ARBA00023014"/>
    </source>
</evidence>
<dbReference type="GO" id="GO:0031419">
    <property type="term" value="F:cobalamin binding"/>
    <property type="evidence" value="ECO:0007669"/>
    <property type="project" value="UniProtKB-KW"/>
</dbReference>
<feature type="binding site" evidence="9">
    <location>
        <position position="349"/>
    </location>
    <ligand>
        <name>[4Fe-4S] cluster</name>
        <dbReference type="ChEBI" id="CHEBI:49883"/>
        <label>2</label>
    </ligand>
</feature>
<feature type="binding site" evidence="9">
    <location>
        <begin position="349"/>
        <end position="350"/>
    </location>
    <ligand>
        <name>cob(II)alamin</name>
        <dbReference type="ChEBI" id="CHEBI:16304"/>
    </ligand>
</feature>
<dbReference type="HAMAP" id="MF_00916">
    <property type="entry name" value="QueG"/>
    <property type="match status" value="1"/>
</dbReference>
<feature type="binding site" evidence="9">
    <location>
        <position position="268"/>
    </location>
    <ligand>
        <name>cob(II)alamin</name>
        <dbReference type="ChEBI" id="CHEBI:16304"/>
    </ligand>
</feature>
<dbReference type="GO" id="GO:0051539">
    <property type="term" value="F:4 iron, 4 sulfur cluster binding"/>
    <property type="evidence" value="ECO:0007669"/>
    <property type="project" value="UniProtKB-KW"/>
</dbReference>
<feature type="binding site" evidence="9">
    <location>
        <position position="331"/>
    </location>
    <ligand>
        <name>tRNA</name>
        <dbReference type="ChEBI" id="CHEBI:17843"/>
    </ligand>
</feature>
<comment type="function">
    <text evidence="9">Catalyzes the conversion of epoxyqueuosine (oQ) to queuosine (Q), which is a hypermodified base found in the wobble positions of tRNA(Asp), tRNA(Asn), tRNA(His) and tRNA(Tyr).</text>
</comment>
<comment type="cofactor">
    <cofactor evidence="9">
        <name>[4Fe-4S] cluster</name>
        <dbReference type="ChEBI" id="CHEBI:49883"/>
    </cofactor>
    <text evidence="9">Binds 2 [4Fe-4S] clusters per monomer.</text>
</comment>
<dbReference type="PANTHER" id="PTHR30002:SF4">
    <property type="entry name" value="EPOXYQUEUOSINE REDUCTASE"/>
    <property type="match status" value="1"/>
</dbReference>
<dbReference type="GO" id="GO:0046872">
    <property type="term" value="F:metal ion binding"/>
    <property type="evidence" value="ECO:0007669"/>
    <property type="project" value="UniProtKB-KW"/>
</dbReference>
<keyword evidence="9" id="KW-0846">Cobalamin</keyword>
<keyword evidence="3 9" id="KW-0819">tRNA processing</keyword>
<feature type="binding site" evidence="9">
    <location>
        <position position="352"/>
    </location>
    <ligand>
        <name>[4Fe-4S] cluster</name>
        <dbReference type="ChEBI" id="CHEBI:49883"/>
        <label>2</label>
    </ligand>
</feature>
<feature type="region of interest" description="Disordered" evidence="10">
    <location>
        <begin position="1"/>
        <end position="43"/>
    </location>
</feature>
<feature type="binding site" evidence="9">
    <location>
        <position position="257"/>
    </location>
    <ligand>
        <name>cob(II)alamin</name>
        <dbReference type="ChEBI" id="CHEBI:16304"/>
    </ligand>
</feature>
<comment type="caution">
    <text evidence="9">Lacks conserved residue(s) required for the propagation of feature annotation.</text>
</comment>
<dbReference type="EC" id="1.17.99.6" evidence="9"/>
<dbReference type="InterPro" id="IPR017900">
    <property type="entry name" value="4Fe4S_Fe_S_CS"/>
</dbReference>
<dbReference type="PROSITE" id="PS00198">
    <property type="entry name" value="4FE4S_FER_1"/>
    <property type="match status" value="1"/>
</dbReference>
<evidence type="ECO:0000256" key="3">
    <source>
        <dbReference type="ARBA" id="ARBA00022694"/>
    </source>
</evidence>
<dbReference type="SUPFAM" id="SSF54862">
    <property type="entry name" value="4Fe-4S ferredoxins"/>
    <property type="match status" value="1"/>
</dbReference>
<keyword evidence="5 9" id="KW-0671">Queuosine biosynthesis</keyword>
<dbReference type="Proteomes" id="UP000295606">
    <property type="component" value="Unassembled WGS sequence"/>
</dbReference>
<feature type="binding site" evidence="9">
    <location>
        <position position="322"/>
    </location>
    <ligand>
        <name>[4Fe-4S] cluster</name>
        <dbReference type="ChEBI" id="CHEBI:49883"/>
        <label>2</label>
    </ligand>
</feature>
<evidence type="ECO:0000256" key="5">
    <source>
        <dbReference type="ARBA" id="ARBA00022785"/>
    </source>
</evidence>
<keyword evidence="9" id="KW-0170">Cobalt</keyword>
<dbReference type="NCBIfam" id="TIGR00276">
    <property type="entry name" value="tRNA epoxyqueuosine(34) reductase QueG"/>
    <property type="match status" value="1"/>
</dbReference>
<dbReference type="OrthoDB" id="9784571at2"/>
<keyword evidence="2 9" id="KW-0963">Cytoplasm</keyword>
<evidence type="ECO:0000256" key="2">
    <source>
        <dbReference type="ARBA" id="ARBA00022490"/>
    </source>
</evidence>
<feature type="compositionally biased region" description="Low complexity" evidence="10">
    <location>
        <begin position="26"/>
        <end position="40"/>
    </location>
</feature>
<feature type="binding site" evidence="9">
    <location>
        <position position="302"/>
    </location>
    <ligand>
        <name>[4Fe-4S] cluster</name>
        <dbReference type="ChEBI" id="CHEBI:49883"/>
        <label>1</label>
    </ligand>
</feature>
<dbReference type="InterPro" id="IPR013542">
    <property type="entry name" value="QueG_DUF1730"/>
</dbReference>
<keyword evidence="6 9" id="KW-0560">Oxidoreductase</keyword>
<dbReference type="AlphaFoldDB" id="A0A4R5LI11"/>
<feature type="binding site" evidence="9">
    <location>
        <position position="306"/>
    </location>
    <ligand>
        <name>[4Fe-4S] cluster</name>
        <dbReference type="ChEBI" id="CHEBI:49883"/>
        <label>2</label>
    </ligand>
</feature>
<feature type="region of interest" description="Disordered" evidence="10">
    <location>
        <begin position="144"/>
        <end position="166"/>
    </location>
</feature>
<evidence type="ECO:0000256" key="1">
    <source>
        <dbReference type="ARBA" id="ARBA00022485"/>
    </source>
</evidence>
<evidence type="ECO:0000256" key="9">
    <source>
        <dbReference type="HAMAP-Rule" id="MF_00916"/>
    </source>
</evidence>
<feature type="binding site" evidence="9">
    <location>
        <position position="233"/>
    </location>
    <ligand>
        <name>cob(II)alamin</name>
        <dbReference type="ChEBI" id="CHEBI:16304"/>
    </ligand>
</feature>
<dbReference type="PROSITE" id="PS51379">
    <property type="entry name" value="4FE4S_FER_2"/>
    <property type="match status" value="1"/>
</dbReference>
<keyword evidence="4 9" id="KW-0479">Metal-binding</keyword>
<sequence length="465" mass="50035">MNPTQSPSNSAQDARASSEALDPTSAQAGARAHAQANAPQDSSAQAVEQATLLDEAALAALAARIRTWGRELGFGAIGISDTDLSHAEAGLAAWLEAGCHGEMDYMAKHGMKRARPAELVAGTRRVITARMAYLPIDTLAPNAVGKTHESASQGGPDLGESAGTDVGTDVAHESIHADWRLREHARLADPHAAVVSIYARGRDYHKVLRARLQQLAERIEAEIGQFGFRVFTDSAPVLEVELAQKAGVGWRGKHTLLLQRDAGSLFFLGEIYVDVPLPTDADEPASAAPETPGAHCGSCTRCIDACPTGAITGPYRVDARRCISYLTIELKGSIPLELRELIGNRVYGCDDCQLVCPWNKFAKAAPVADFDVRHGLDRASLVDLFGWSAAQFDERMQGSAIRRIGYESWSRNIAVAMGNALRAKREGADRARDAARAAIVKALREREHDESAVVREHVLWALEAA</sequence>
<feature type="active site" description="Proton donor" evidence="9">
    <location>
        <position position="233"/>
    </location>
</feature>
<name>A0A4R5LI11_9BURK</name>
<keyword evidence="8 9" id="KW-0411">Iron-sulfur</keyword>
<feature type="binding site" evidence="9">
    <location>
        <position position="299"/>
    </location>
    <ligand>
        <name>[4Fe-4S] cluster</name>
        <dbReference type="ChEBI" id="CHEBI:49883"/>
        <label>1</label>
    </ligand>
</feature>
<protein>
    <recommendedName>
        <fullName evidence="9">Epoxyqueuosine reductase</fullName>
        <ecNumber evidence="9">1.17.99.6</ecNumber>
    </recommendedName>
    <alternativeName>
        <fullName evidence="9">Queuosine biosynthesis protein QueG</fullName>
    </alternativeName>
</protein>
<keyword evidence="1 9" id="KW-0004">4Fe-4S</keyword>
<comment type="catalytic activity">
    <reaction evidence="9">
        <text>epoxyqueuosine(34) in tRNA + AH2 = queuosine(34) in tRNA + A + H2O</text>
        <dbReference type="Rhea" id="RHEA:32159"/>
        <dbReference type="Rhea" id="RHEA-COMP:18571"/>
        <dbReference type="Rhea" id="RHEA-COMP:18582"/>
        <dbReference type="ChEBI" id="CHEBI:13193"/>
        <dbReference type="ChEBI" id="CHEBI:15377"/>
        <dbReference type="ChEBI" id="CHEBI:17499"/>
        <dbReference type="ChEBI" id="CHEBI:194431"/>
        <dbReference type="ChEBI" id="CHEBI:194443"/>
        <dbReference type="EC" id="1.17.99.6"/>
    </reaction>
</comment>
<comment type="caution">
    <text evidence="12">The sequence shown here is derived from an EMBL/GenBank/DDBJ whole genome shotgun (WGS) entry which is preliminary data.</text>
</comment>